<dbReference type="InterPro" id="IPR013780">
    <property type="entry name" value="Glyco_hydro_b"/>
</dbReference>
<dbReference type="Gene3D" id="2.60.40.1180">
    <property type="entry name" value="Golgi alpha-mannosidase II"/>
    <property type="match status" value="1"/>
</dbReference>
<dbReference type="InterPro" id="IPR017853">
    <property type="entry name" value="GH"/>
</dbReference>
<proteinExistence type="predicted"/>
<dbReference type="GO" id="GO:0004558">
    <property type="term" value="F:alpha-1,4-glucosidase activity"/>
    <property type="evidence" value="ECO:0007669"/>
    <property type="project" value="UniProtKB-EC"/>
</dbReference>
<dbReference type="RefSeq" id="WP_007310548.1">
    <property type="nucleotide sequence ID" value="NZ_AESD01000344.1"/>
</dbReference>
<dbReference type="SUPFAM" id="SSF51011">
    <property type="entry name" value="Glycosyl hydrolase domain"/>
    <property type="match status" value="1"/>
</dbReference>
<dbReference type="SUPFAM" id="SSF51445">
    <property type="entry name" value="(Trans)glycosidases"/>
    <property type="match status" value="1"/>
</dbReference>
<evidence type="ECO:0000313" key="5">
    <source>
        <dbReference type="Proteomes" id="UP000003477"/>
    </source>
</evidence>
<evidence type="ECO:0000256" key="1">
    <source>
        <dbReference type="ARBA" id="ARBA00022801"/>
    </source>
</evidence>
<comment type="caution">
    <text evidence="4">The sequence shown here is derived from an EMBL/GenBank/DDBJ whole genome shotgun (WGS) entry which is preliminary data.</text>
</comment>
<dbReference type="EMBL" id="AESD01000344">
    <property type="protein sequence ID" value="EHJ13026.1"/>
    <property type="molecule type" value="Genomic_DNA"/>
</dbReference>
<dbReference type="EC" id="3.2.1.20" evidence="4"/>
<dbReference type="Pfam" id="PF22026">
    <property type="entry name" value="Alpha-amylase_C_2"/>
    <property type="match status" value="1"/>
</dbReference>
<keyword evidence="1 4" id="KW-0378">Hydrolase</keyword>
<evidence type="ECO:0000313" key="4">
    <source>
        <dbReference type="EMBL" id="EHJ13026.1"/>
    </source>
</evidence>
<sequence length="486" mass="55893">MVIKTPEWVKNAIFYQIYPDTFARKVPDRQKWLLDVPLEDWEAPPTSQGYKGGNLWGVIDKLDYLQDLGVDALYLTPIFRSACNHRYHTQDYYAIDPLLGDREAFDHLLKTAHDKGFKVVLDGVFNHASRGFFFFNDILENGPNSPWLDWFKIEGWPLSAYDGSRPANYVSWIDYRALPQFNHDNPAVREYIMQVGEYWLQQGIDGWRLDVPNCVEAEGFWEEFRERVKAVNPEAYIVGEIVSDATQWLDGKQFDGVMNYPFARLTACFVIGDRLDKETIPSFYKPYETLDAAEYAKGLEELLARHPWEIQLTQLNLLDSHDTSRFLTMAGGDRTSLQLATLLLFTFPGTPNIFYGDEIGIEGGKDPDGRKGFPTEEKWEQETLTYHKQLIQIRKKYTALRTGEYRVITAQENVYVFARILGEEGLIIAVNNGEDKTEIQIDKFDKVSSILQTKPSQIIYGEGSINWHDNQLKITMPPRSGLVIAP</sequence>
<dbReference type="AlphaFoldDB" id="G5J468"/>
<evidence type="ECO:0000256" key="2">
    <source>
        <dbReference type="ARBA" id="ARBA00023295"/>
    </source>
</evidence>
<name>G5J468_CROWT</name>
<dbReference type="Gene3D" id="3.20.20.80">
    <property type="entry name" value="Glycosidases"/>
    <property type="match status" value="1"/>
</dbReference>
<dbReference type="GeneID" id="88765991"/>
<dbReference type="GO" id="GO:0005975">
    <property type="term" value="P:carbohydrate metabolic process"/>
    <property type="evidence" value="ECO:0007669"/>
    <property type="project" value="InterPro"/>
</dbReference>
<feature type="domain" description="Glycosyl hydrolase family 13 catalytic" evidence="3">
    <location>
        <begin position="16"/>
        <end position="394"/>
    </location>
</feature>
<dbReference type="PANTHER" id="PTHR10357">
    <property type="entry name" value="ALPHA-AMYLASE FAMILY MEMBER"/>
    <property type="match status" value="1"/>
</dbReference>
<dbReference type="InterPro" id="IPR006047">
    <property type="entry name" value="GH13_cat_dom"/>
</dbReference>
<evidence type="ECO:0000259" key="3">
    <source>
        <dbReference type="SMART" id="SM00642"/>
    </source>
</evidence>
<gene>
    <name evidence="4" type="ORF">CWATWH0003_2291</name>
</gene>
<reference evidence="4 5" key="1">
    <citation type="journal article" date="2011" name="Front. Microbiol.">
        <title>Two Strains of Crocosphaera watsonii with Highly Conserved Genomes are Distinguished by Strain-Specific Features.</title>
        <authorList>
            <person name="Bench S.R."/>
            <person name="Ilikchyan I.N."/>
            <person name="Tripp H.J."/>
            <person name="Zehr J.P."/>
        </authorList>
    </citation>
    <scope>NUCLEOTIDE SEQUENCE [LARGE SCALE GENOMIC DNA]</scope>
    <source>
        <strain evidence="4 5">WH 0003</strain>
    </source>
</reference>
<dbReference type="PANTHER" id="PTHR10357:SF210">
    <property type="entry name" value="MALTODEXTRIN GLUCOSIDASE"/>
    <property type="match status" value="1"/>
</dbReference>
<dbReference type="Proteomes" id="UP000003477">
    <property type="component" value="Unassembled WGS sequence"/>
</dbReference>
<dbReference type="InterPro" id="IPR054174">
    <property type="entry name" value="Alpha-amylase-like_C"/>
</dbReference>
<protein>
    <submittedName>
        <fullName evidence="4">Maltodextrin glucosidase</fullName>
        <ecNumber evidence="4">3.2.1.20</ecNumber>
    </submittedName>
</protein>
<dbReference type="Pfam" id="PF00128">
    <property type="entry name" value="Alpha-amylase"/>
    <property type="match status" value="1"/>
</dbReference>
<keyword evidence="2 4" id="KW-0326">Glycosidase</keyword>
<dbReference type="PATRIC" id="fig|423471.3.peg.2151"/>
<accession>G5J468</accession>
<dbReference type="SMART" id="SM00642">
    <property type="entry name" value="Aamy"/>
    <property type="match status" value="1"/>
</dbReference>
<dbReference type="CDD" id="cd11338">
    <property type="entry name" value="AmyAc_CMD"/>
    <property type="match status" value="1"/>
</dbReference>
<organism evidence="4 5">
    <name type="scientific">Crocosphaera watsonii WH 0003</name>
    <dbReference type="NCBI Taxonomy" id="423471"/>
    <lineage>
        <taxon>Bacteria</taxon>
        <taxon>Bacillati</taxon>
        <taxon>Cyanobacteriota</taxon>
        <taxon>Cyanophyceae</taxon>
        <taxon>Oscillatoriophycideae</taxon>
        <taxon>Chroococcales</taxon>
        <taxon>Aphanothecaceae</taxon>
        <taxon>Crocosphaera</taxon>
    </lineage>
</organism>